<accession>A0A0B2VEJ6</accession>
<evidence type="ECO:0000313" key="1">
    <source>
        <dbReference type="EMBL" id="KHN79782.1"/>
    </source>
</evidence>
<name>A0A0B2VEJ6_TOXCA</name>
<comment type="caution">
    <text evidence="1">The sequence shown here is derived from an EMBL/GenBank/DDBJ whole genome shotgun (WGS) entry which is preliminary data.</text>
</comment>
<dbReference type="Proteomes" id="UP000031036">
    <property type="component" value="Unassembled WGS sequence"/>
</dbReference>
<dbReference type="EMBL" id="JPKZ01001848">
    <property type="protein sequence ID" value="KHN79782.1"/>
    <property type="molecule type" value="Genomic_DNA"/>
</dbReference>
<reference evidence="1 2" key="1">
    <citation type="submission" date="2014-11" db="EMBL/GenBank/DDBJ databases">
        <title>Genetic blueprint of the zoonotic pathogen Toxocara canis.</title>
        <authorList>
            <person name="Zhu X.-Q."/>
            <person name="Korhonen P.K."/>
            <person name="Cai H."/>
            <person name="Young N.D."/>
            <person name="Nejsum P."/>
            <person name="von Samson-Himmelstjerna G."/>
            <person name="Boag P.R."/>
            <person name="Tan P."/>
            <person name="Li Q."/>
            <person name="Min J."/>
            <person name="Yang Y."/>
            <person name="Wang X."/>
            <person name="Fang X."/>
            <person name="Hall R.S."/>
            <person name="Hofmann A."/>
            <person name="Sternberg P.W."/>
            <person name="Jex A.R."/>
            <person name="Gasser R.B."/>
        </authorList>
    </citation>
    <scope>NUCLEOTIDE SEQUENCE [LARGE SCALE GENOMIC DNA]</scope>
    <source>
        <strain evidence="1">PN_DK_2014</strain>
    </source>
</reference>
<evidence type="ECO:0000313" key="2">
    <source>
        <dbReference type="Proteomes" id="UP000031036"/>
    </source>
</evidence>
<organism evidence="1 2">
    <name type="scientific">Toxocara canis</name>
    <name type="common">Canine roundworm</name>
    <dbReference type="NCBI Taxonomy" id="6265"/>
    <lineage>
        <taxon>Eukaryota</taxon>
        <taxon>Metazoa</taxon>
        <taxon>Ecdysozoa</taxon>
        <taxon>Nematoda</taxon>
        <taxon>Chromadorea</taxon>
        <taxon>Rhabditida</taxon>
        <taxon>Spirurina</taxon>
        <taxon>Ascaridomorpha</taxon>
        <taxon>Ascaridoidea</taxon>
        <taxon>Toxocaridae</taxon>
        <taxon>Toxocara</taxon>
    </lineage>
</organism>
<gene>
    <name evidence="1" type="ORF">Tcan_01150</name>
</gene>
<keyword evidence="2" id="KW-1185">Reference proteome</keyword>
<feature type="non-terminal residue" evidence="1">
    <location>
        <position position="114"/>
    </location>
</feature>
<sequence>MGWPTKHFKFINERFCKCTQFLTTEQCTQYYGNNTDFGRIQPNFPLWPPIIQKRIRPIPRVQLFPTVINSRRWLRSSKQSQPMLGPCKLLHEFIASWSTIFSCTRPSDSAVRPK</sequence>
<protein>
    <submittedName>
        <fullName evidence="1">Uncharacterized protein</fullName>
    </submittedName>
</protein>
<proteinExistence type="predicted"/>
<dbReference type="AlphaFoldDB" id="A0A0B2VEJ6"/>